<dbReference type="AlphaFoldDB" id="A0A5B7J531"/>
<accession>A0A5B7J531</accession>
<evidence type="ECO:0000313" key="2">
    <source>
        <dbReference type="Proteomes" id="UP000324222"/>
    </source>
</evidence>
<protein>
    <submittedName>
        <fullName evidence="1">Uncharacterized protein</fullName>
    </submittedName>
</protein>
<dbReference type="Proteomes" id="UP000324222">
    <property type="component" value="Unassembled WGS sequence"/>
</dbReference>
<gene>
    <name evidence="1" type="ORF">E2C01_086900</name>
</gene>
<name>A0A5B7J531_PORTR</name>
<reference evidence="1 2" key="1">
    <citation type="submission" date="2019-05" db="EMBL/GenBank/DDBJ databases">
        <title>Another draft genome of Portunus trituberculatus and its Hox gene families provides insights of decapod evolution.</title>
        <authorList>
            <person name="Jeong J.-H."/>
            <person name="Song I."/>
            <person name="Kim S."/>
            <person name="Choi T."/>
            <person name="Kim D."/>
            <person name="Ryu S."/>
            <person name="Kim W."/>
        </authorList>
    </citation>
    <scope>NUCLEOTIDE SEQUENCE [LARGE SCALE GENOMIC DNA]</scope>
    <source>
        <tissue evidence="1">Muscle</tissue>
    </source>
</reference>
<keyword evidence="2" id="KW-1185">Reference proteome</keyword>
<comment type="caution">
    <text evidence="1">The sequence shown here is derived from an EMBL/GenBank/DDBJ whole genome shotgun (WGS) entry which is preliminary data.</text>
</comment>
<organism evidence="1 2">
    <name type="scientific">Portunus trituberculatus</name>
    <name type="common">Swimming crab</name>
    <name type="synonym">Neptunus trituberculatus</name>
    <dbReference type="NCBI Taxonomy" id="210409"/>
    <lineage>
        <taxon>Eukaryota</taxon>
        <taxon>Metazoa</taxon>
        <taxon>Ecdysozoa</taxon>
        <taxon>Arthropoda</taxon>
        <taxon>Crustacea</taxon>
        <taxon>Multicrustacea</taxon>
        <taxon>Malacostraca</taxon>
        <taxon>Eumalacostraca</taxon>
        <taxon>Eucarida</taxon>
        <taxon>Decapoda</taxon>
        <taxon>Pleocyemata</taxon>
        <taxon>Brachyura</taxon>
        <taxon>Eubrachyura</taxon>
        <taxon>Portunoidea</taxon>
        <taxon>Portunidae</taxon>
        <taxon>Portuninae</taxon>
        <taxon>Portunus</taxon>
    </lineage>
</organism>
<sequence length="149" mass="16551">MLLTTFQSFHICFIYPVFFPSLLKAKGDINNASSSTSTSGNHRVLYSFAEEGTVKSASPSARNVSPSIAHGVNIPIVTKVSPTHVRRESRLRCESSFSLAPHTRAVTCQPSTQGSQSTQVRMRYWNYVLKELPVRRLIMLCVHLASQPV</sequence>
<dbReference type="EMBL" id="VSRR010089173">
    <property type="protein sequence ID" value="MPC91840.1"/>
    <property type="molecule type" value="Genomic_DNA"/>
</dbReference>
<evidence type="ECO:0000313" key="1">
    <source>
        <dbReference type="EMBL" id="MPC91840.1"/>
    </source>
</evidence>
<proteinExistence type="predicted"/>